<keyword evidence="3" id="KW-0732">Signal</keyword>
<evidence type="ECO:0000313" key="5">
    <source>
        <dbReference type="Proteomes" id="UP000701853"/>
    </source>
</evidence>
<keyword evidence="2" id="KW-1133">Transmembrane helix</keyword>
<keyword evidence="2" id="KW-0812">Transmembrane</keyword>
<dbReference type="Proteomes" id="UP000701853">
    <property type="component" value="Chromosome 3"/>
</dbReference>
<evidence type="ECO:0000256" key="2">
    <source>
        <dbReference type="SAM" id="Phobius"/>
    </source>
</evidence>
<evidence type="ECO:0000256" key="3">
    <source>
        <dbReference type="SAM" id="SignalP"/>
    </source>
</evidence>
<protein>
    <recommendedName>
        <fullName evidence="6">Transmembrane protein</fullName>
    </recommendedName>
</protein>
<feature type="transmembrane region" description="Helical" evidence="2">
    <location>
        <begin position="97"/>
        <end position="122"/>
    </location>
</feature>
<sequence length="148" mass="15501">MPSFHAIRIAAAISILILLRESTARELRPSDHGLGYQSQPTVGLNSSDTMSFFGATSNSSSSSTPSTMAFPKATNSNDTSWWGAGGNRRGSDHVRQVLLLGSLVCGVTGLALLAASALVYCIKIRSSPSTHSTNNTNNSNSLVSSISK</sequence>
<feature type="chain" id="PRO_5035174631" description="Transmembrane protein" evidence="3">
    <location>
        <begin position="25"/>
        <end position="148"/>
    </location>
</feature>
<evidence type="ECO:0008006" key="6">
    <source>
        <dbReference type="Google" id="ProtNLM"/>
    </source>
</evidence>
<reference evidence="4 5" key="1">
    <citation type="journal article" date="2021" name="bioRxiv">
        <title>The Gossypium anomalum genome as a resource for cotton improvement and evolutionary analysis of hybrid incompatibility.</title>
        <authorList>
            <person name="Grover C.E."/>
            <person name="Yuan D."/>
            <person name="Arick M.A."/>
            <person name="Miller E.R."/>
            <person name="Hu G."/>
            <person name="Peterson D.G."/>
            <person name="Wendel J.F."/>
            <person name="Udall J.A."/>
        </authorList>
    </citation>
    <scope>NUCLEOTIDE SEQUENCE [LARGE SCALE GENOMIC DNA]</scope>
    <source>
        <strain evidence="4">JFW-Udall</strain>
        <tissue evidence="4">Leaf</tissue>
    </source>
</reference>
<gene>
    <name evidence="4" type="ORF">CXB51_005521</name>
</gene>
<proteinExistence type="predicted"/>
<organism evidence="4 5">
    <name type="scientific">Gossypium anomalum</name>
    <dbReference type="NCBI Taxonomy" id="47600"/>
    <lineage>
        <taxon>Eukaryota</taxon>
        <taxon>Viridiplantae</taxon>
        <taxon>Streptophyta</taxon>
        <taxon>Embryophyta</taxon>
        <taxon>Tracheophyta</taxon>
        <taxon>Spermatophyta</taxon>
        <taxon>Magnoliopsida</taxon>
        <taxon>eudicotyledons</taxon>
        <taxon>Gunneridae</taxon>
        <taxon>Pentapetalae</taxon>
        <taxon>rosids</taxon>
        <taxon>malvids</taxon>
        <taxon>Malvales</taxon>
        <taxon>Malvaceae</taxon>
        <taxon>Malvoideae</taxon>
        <taxon>Gossypium</taxon>
    </lineage>
</organism>
<keyword evidence="2" id="KW-0472">Membrane</keyword>
<feature type="signal peptide" evidence="3">
    <location>
        <begin position="1"/>
        <end position="24"/>
    </location>
</feature>
<name>A0A8J5ZCE9_9ROSI</name>
<dbReference type="OrthoDB" id="1107534at2759"/>
<accession>A0A8J5ZCE9</accession>
<evidence type="ECO:0000256" key="1">
    <source>
        <dbReference type="SAM" id="MobiDB-lite"/>
    </source>
</evidence>
<comment type="caution">
    <text evidence="4">The sequence shown here is derived from an EMBL/GenBank/DDBJ whole genome shotgun (WGS) entry which is preliminary data.</text>
</comment>
<dbReference type="EMBL" id="JAHUZN010000003">
    <property type="protein sequence ID" value="KAG8499108.1"/>
    <property type="molecule type" value="Genomic_DNA"/>
</dbReference>
<dbReference type="PANTHER" id="PTHR37189">
    <property type="entry name" value="CONCANAVALIN A-LIKE LECTIN/GLUCANASE DOMAIN-CONTAINING PROTEIN-RELATED"/>
    <property type="match status" value="1"/>
</dbReference>
<dbReference type="PANTHER" id="PTHR37189:SF4">
    <property type="entry name" value="TRANSMEMBRANE PROTEIN"/>
    <property type="match status" value="1"/>
</dbReference>
<dbReference type="AlphaFoldDB" id="A0A8J5ZCE9"/>
<keyword evidence="5" id="KW-1185">Reference proteome</keyword>
<feature type="region of interest" description="Disordered" evidence="1">
    <location>
        <begin position="129"/>
        <end position="148"/>
    </location>
</feature>
<evidence type="ECO:0000313" key="4">
    <source>
        <dbReference type="EMBL" id="KAG8499108.1"/>
    </source>
</evidence>